<dbReference type="InterPro" id="IPR024516">
    <property type="entry name" value="Mce_C"/>
</dbReference>
<dbReference type="Pfam" id="PF02470">
    <property type="entry name" value="MlaD"/>
    <property type="match status" value="1"/>
</dbReference>
<dbReference type="InterPro" id="IPR052336">
    <property type="entry name" value="MlaD_Phospholipid_Transporter"/>
</dbReference>
<sequence>MVRKIERFQDRNPVVVGAIALATMALLLVAGLRAGDLPLIGRGDTYYAEFAEAGGLKVNDPVHVVGVRVGKVTSIELDGAKVRVGFRFDTDLSFGTRSRAEIRVRTLLGAMSLDILPAGSKPMEDGGVIPLARTTAPFEIVEAFSQLAEKSKQIDADQLATSLTALADLTRNTPKEFRAALDGVSRLSTVMASRDKEVNRLLRNLGRVSHVLDARDEEIVTLMDDADTLFNALLLRKEVVHRILVATTALSKELTQLIRKSRVDLGPALEQLDYVMKVLMKNEDNLESTVRLLAPFTRVFASVTGNGPWLDGYIYNMPPVPGTP</sequence>
<comment type="caution">
    <text evidence="3">The sequence shown here is derived from an EMBL/GenBank/DDBJ whole genome shotgun (WGS) entry which is preliminary data.</text>
</comment>
<dbReference type="PANTHER" id="PTHR33371:SF18">
    <property type="entry name" value="MCE-FAMILY PROTEIN MCE3C"/>
    <property type="match status" value="1"/>
</dbReference>
<dbReference type="InterPro" id="IPR005693">
    <property type="entry name" value="Mce"/>
</dbReference>
<dbReference type="NCBIfam" id="TIGR00996">
    <property type="entry name" value="Mtu_fam_mce"/>
    <property type="match status" value="1"/>
</dbReference>
<dbReference type="RefSeq" id="WP_240769506.1">
    <property type="nucleotide sequence ID" value="NZ_JBHSNS010000001.1"/>
</dbReference>
<organism evidence="3 4">
    <name type="scientific">Nocardioides vastitatis</name>
    <dbReference type="NCBI Taxonomy" id="2568655"/>
    <lineage>
        <taxon>Bacteria</taxon>
        <taxon>Bacillati</taxon>
        <taxon>Actinomycetota</taxon>
        <taxon>Actinomycetes</taxon>
        <taxon>Propionibacteriales</taxon>
        <taxon>Nocardioidaceae</taxon>
        <taxon>Nocardioides</taxon>
    </lineage>
</organism>
<dbReference type="PANTHER" id="PTHR33371">
    <property type="entry name" value="INTERMEMBRANE PHOSPHOLIPID TRANSPORT SYSTEM BINDING PROTEIN MLAD-RELATED"/>
    <property type="match status" value="1"/>
</dbReference>
<proteinExistence type="predicted"/>
<dbReference type="PRINTS" id="PR01782">
    <property type="entry name" value="MCEVIRFACTOR"/>
</dbReference>
<protein>
    <submittedName>
        <fullName evidence="3">MCE family protein</fullName>
    </submittedName>
</protein>
<dbReference type="InterPro" id="IPR003399">
    <property type="entry name" value="Mce/MlaD"/>
</dbReference>
<evidence type="ECO:0000313" key="4">
    <source>
        <dbReference type="Proteomes" id="UP001596072"/>
    </source>
</evidence>
<accession>A0ABW0ZB65</accession>
<evidence type="ECO:0000259" key="1">
    <source>
        <dbReference type="Pfam" id="PF02470"/>
    </source>
</evidence>
<evidence type="ECO:0000313" key="3">
    <source>
        <dbReference type="EMBL" id="MFC5728066.1"/>
    </source>
</evidence>
<keyword evidence="4" id="KW-1185">Reference proteome</keyword>
<reference evidence="4" key="1">
    <citation type="journal article" date="2019" name="Int. J. Syst. Evol. Microbiol.">
        <title>The Global Catalogue of Microorganisms (GCM) 10K type strain sequencing project: providing services to taxonomists for standard genome sequencing and annotation.</title>
        <authorList>
            <consortium name="The Broad Institute Genomics Platform"/>
            <consortium name="The Broad Institute Genome Sequencing Center for Infectious Disease"/>
            <person name="Wu L."/>
            <person name="Ma J."/>
        </authorList>
    </citation>
    <scope>NUCLEOTIDE SEQUENCE [LARGE SCALE GENOMIC DNA]</scope>
    <source>
        <strain evidence="4">YIM 94188</strain>
    </source>
</reference>
<name>A0ABW0ZB65_9ACTN</name>
<gene>
    <name evidence="3" type="ORF">ACFPQB_04005</name>
</gene>
<feature type="domain" description="Mce/MlaD" evidence="1">
    <location>
        <begin position="43"/>
        <end position="117"/>
    </location>
</feature>
<dbReference type="Proteomes" id="UP001596072">
    <property type="component" value="Unassembled WGS sequence"/>
</dbReference>
<dbReference type="Pfam" id="PF11887">
    <property type="entry name" value="Mce4_CUP1"/>
    <property type="match status" value="1"/>
</dbReference>
<feature type="domain" description="Mammalian cell entry C-terminal" evidence="2">
    <location>
        <begin position="121"/>
        <end position="306"/>
    </location>
</feature>
<evidence type="ECO:0000259" key="2">
    <source>
        <dbReference type="Pfam" id="PF11887"/>
    </source>
</evidence>
<dbReference type="EMBL" id="JBHSNS010000001">
    <property type="protein sequence ID" value="MFC5728066.1"/>
    <property type="molecule type" value="Genomic_DNA"/>
</dbReference>